<name>A0A3A6PKU7_9EURY</name>
<dbReference type="RefSeq" id="WP_120102937.1">
    <property type="nucleotide sequence ID" value="NZ_QKNY01000013.1"/>
</dbReference>
<organism evidence="2 3">
    <name type="scientific">Halonotius aquaticus</name>
    <dbReference type="NCBI Taxonomy" id="2216978"/>
    <lineage>
        <taxon>Archaea</taxon>
        <taxon>Methanobacteriati</taxon>
        <taxon>Methanobacteriota</taxon>
        <taxon>Stenosarchaea group</taxon>
        <taxon>Halobacteria</taxon>
        <taxon>Halobacteriales</taxon>
        <taxon>Haloferacaceae</taxon>
        <taxon>Halonotius</taxon>
    </lineage>
</organism>
<evidence type="ECO:0000313" key="3">
    <source>
        <dbReference type="Proteomes" id="UP000276588"/>
    </source>
</evidence>
<dbReference type="EMBL" id="QKNY01000013">
    <property type="protein sequence ID" value="RJX42685.1"/>
    <property type="molecule type" value="Genomic_DNA"/>
</dbReference>
<dbReference type="OrthoDB" id="192116at2157"/>
<evidence type="ECO:0000256" key="1">
    <source>
        <dbReference type="SAM" id="MobiDB-lite"/>
    </source>
</evidence>
<feature type="compositionally biased region" description="Basic and acidic residues" evidence="1">
    <location>
        <begin position="53"/>
        <end position="64"/>
    </location>
</feature>
<dbReference type="AlphaFoldDB" id="A0A3A6PKU7"/>
<proteinExistence type="predicted"/>
<accession>A0A3A6PKU7</accession>
<gene>
    <name evidence="2" type="ORF">DM826_08285</name>
</gene>
<evidence type="ECO:0000313" key="2">
    <source>
        <dbReference type="EMBL" id="RJX42685.1"/>
    </source>
</evidence>
<dbReference type="Proteomes" id="UP000276588">
    <property type="component" value="Unassembled WGS sequence"/>
</dbReference>
<comment type="caution">
    <text evidence="2">The sequence shown here is derived from an EMBL/GenBank/DDBJ whole genome shotgun (WGS) entry which is preliminary data.</text>
</comment>
<reference evidence="2 3" key="1">
    <citation type="submission" date="2018-06" db="EMBL/GenBank/DDBJ databases">
        <title>Halonotius sp. F13-13 a new haloarchaeeon isolated from a solar saltern from Isla Cristina, Huelva, Spain.</title>
        <authorList>
            <person name="Duran-Viseras A."/>
            <person name="Sanchez-Porro C."/>
            <person name="Ventosa A."/>
        </authorList>
    </citation>
    <scope>NUCLEOTIDE SEQUENCE [LARGE SCALE GENOMIC DNA]</scope>
    <source>
        <strain evidence="2 3">F13-13</strain>
    </source>
</reference>
<protein>
    <submittedName>
        <fullName evidence="2">dCTP deaminase</fullName>
    </submittedName>
</protein>
<sequence length="145" mass="16060">MPTTDLTAFVDGIVHEPTQTEGQGLDLTVNEIYEITEPGRVDFGGGELESADSEPHPSAKRNPDDDYEWWTLDAGQYLIEYNETLSPPEDVFLVVQTRDELLTRGAFHPTRHTQALGRVPLSVGGAGLTLKENARVSTIRRAERP</sequence>
<keyword evidence="3" id="KW-1185">Reference proteome</keyword>
<feature type="region of interest" description="Disordered" evidence="1">
    <location>
        <begin position="39"/>
        <end position="64"/>
    </location>
</feature>